<dbReference type="Pfam" id="PF00564">
    <property type="entry name" value="PB1"/>
    <property type="match status" value="1"/>
</dbReference>
<evidence type="ECO:0000313" key="11">
    <source>
        <dbReference type="Proteomes" id="UP000707071"/>
    </source>
</evidence>
<dbReference type="InterPro" id="IPR000270">
    <property type="entry name" value="PB1_dom"/>
</dbReference>
<dbReference type="InterPro" id="IPR019734">
    <property type="entry name" value="TPR_rpt"/>
</dbReference>
<evidence type="ECO:0000313" key="10">
    <source>
        <dbReference type="EMBL" id="KAG6302404.1"/>
    </source>
</evidence>
<dbReference type="Pfam" id="PF00515">
    <property type="entry name" value="TPR_1"/>
    <property type="match status" value="1"/>
</dbReference>
<evidence type="ECO:0000256" key="2">
    <source>
        <dbReference type="ARBA" id="ARBA00008051"/>
    </source>
</evidence>
<dbReference type="SUPFAM" id="SSF54277">
    <property type="entry name" value="CAD &amp; PB1 domains"/>
    <property type="match status" value="1"/>
</dbReference>
<keyword evidence="4" id="KW-0963">Cytoplasm</keyword>
<keyword evidence="3" id="KW-0728">SH3 domain</keyword>
<dbReference type="GO" id="GO:0005737">
    <property type="term" value="C:cytoplasm"/>
    <property type="evidence" value="ECO:0007669"/>
    <property type="project" value="UniProtKB-SubCell"/>
</dbReference>
<dbReference type="InterPro" id="IPR011990">
    <property type="entry name" value="TPR-like_helical_dom_sf"/>
</dbReference>
<dbReference type="SMART" id="SM00028">
    <property type="entry name" value="TPR"/>
    <property type="match status" value="2"/>
</dbReference>
<organism evidence="10 11">
    <name type="scientific">Claviceps aff. purpurea</name>
    <dbReference type="NCBI Taxonomy" id="1967640"/>
    <lineage>
        <taxon>Eukaryota</taxon>
        <taxon>Fungi</taxon>
        <taxon>Dikarya</taxon>
        <taxon>Ascomycota</taxon>
        <taxon>Pezizomycotina</taxon>
        <taxon>Sordariomycetes</taxon>
        <taxon>Hypocreomycetidae</taxon>
        <taxon>Hypocreales</taxon>
        <taxon>Clavicipitaceae</taxon>
        <taxon>Claviceps</taxon>
    </lineage>
</organism>
<feature type="repeat" description="TPR" evidence="7">
    <location>
        <begin position="43"/>
        <end position="76"/>
    </location>
</feature>
<keyword evidence="5" id="KW-0677">Repeat</keyword>
<evidence type="ECO:0000256" key="8">
    <source>
        <dbReference type="SAM" id="MobiDB-lite"/>
    </source>
</evidence>
<dbReference type="PANTHER" id="PTHR15175:SF0">
    <property type="entry name" value="SH3 DOMAIN-CONTAINING PROTEIN C23A1.17"/>
    <property type="match status" value="1"/>
</dbReference>
<dbReference type="PROSITE" id="PS51745">
    <property type="entry name" value="PB1"/>
    <property type="match status" value="1"/>
</dbReference>
<accession>A0A9P7QN62</accession>
<evidence type="ECO:0000256" key="6">
    <source>
        <dbReference type="ARBA" id="ARBA00022803"/>
    </source>
</evidence>
<dbReference type="AlphaFoldDB" id="A0A9P7QN62"/>
<dbReference type="Gene3D" id="3.10.20.90">
    <property type="entry name" value="Phosphatidylinositol 3-kinase Catalytic Subunit, Chain A, domain 1"/>
    <property type="match status" value="1"/>
</dbReference>
<dbReference type="InterPro" id="IPR053793">
    <property type="entry name" value="PB1-like"/>
</dbReference>
<sequence length="515" mass="57263">MLEILTSMSLKLEIETWVAALDRYNNNDFREALMEFEKICDTSKILFNMGVIHATLGEHEKAVECYERAISLDRYLAIAHFQRGVSNFILGNYNEALINFNAALEHLRGNTVIDYAQLGLLFRLYSCEVLYNRGLCYINLQQRDIGMNDLFYAAKEKIVQEHDVIDEAICEEAKGYTVFSIPVGVIYRPNEAKVRNLKAKDYLGKAKLIAASDGFNAFTGFAGFEMMNARKSEAKDSRPVSSTSFAASNLVKRDLLEIPVNCNMPPPTPPPETVRHSRGSSLRNGSRATTATLSIQTQGSNRQYEKSPSPQDVHAGISATSSVSSQGFHRRDFSYGHRRPSRPIEEVGEADGAVLYNIYPGSGVSNGRISRDGRRPSLHSVTSPQYLEKNSSSEVRHVRVKVHAADIRYIMVDTAIEYPDFVAKITDKFGLKRRFKMKIEDEDMPGGDMITVGDQDDLEMAVQSATSLAQRQGASVAKMEVCGKISLKLNGTIISRASTTIVAIAHYYLPGAIEI</sequence>
<dbReference type="SUPFAM" id="SSF48452">
    <property type="entry name" value="TPR-like"/>
    <property type="match status" value="1"/>
</dbReference>
<gene>
    <name evidence="10" type="ORF">E4U09_003077</name>
</gene>
<dbReference type="Proteomes" id="UP000707071">
    <property type="component" value="Unassembled WGS sequence"/>
</dbReference>
<dbReference type="EMBL" id="SRRH01000025">
    <property type="protein sequence ID" value="KAG6302404.1"/>
    <property type="molecule type" value="Genomic_DNA"/>
</dbReference>
<protein>
    <recommendedName>
        <fullName evidence="9">PB1 domain-containing protein</fullName>
    </recommendedName>
</protein>
<evidence type="ECO:0000256" key="7">
    <source>
        <dbReference type="PROSITE-ProRule" id="PRU00339"/>
    </source>
</evidence>
<evidence type="ECO:0000256" key="1">
    <source>
        <dbReference type="ARBA" id="ARBA00004496"/>
    </source>
</evidence>
<keyword evidence="6 7" id="KW-0802">TPR repeat</keyword>
<feature type="compositionally biased region" description="Polar residues" evidence="8">
    <location>
        <begin position="279"/>
        <end position="310"/>
    </location>
</feature>
<dbReference type="InterPro" id="IPR051864">
    <property type="entry name" value="NCF2_NOXA1"/>
</dbReference>
<feature type="region of interest" description="Disordered" evidence="8">
    <location>
        <begin position="263"/>
        <end position="342"/>
    </location>
</feature>
<feature type="compositionally biased region" description="Polar residues" evidence="8">
    <location>
        <begin position="318"/>
        <end position="327"/>
    </location>
</feature>
<evidence type="ECO:0000256" key="5">
    <source>
        <dbReference type="ARBA" id="ARBA00022737"/>
    </source>
</evidence>
<comment type="similarity">
    <text evidence="2">Belongs to the NCF2/NOXA1 family.</text>
</comment>
<dbReference type="PANTHER" id="PTHR15175">
    <property type="entry name" value="NEUTROPHIL CYTOSOLIC FACTOR 2, NEUTROPHIL NADPH OXIDASE FACTOR 2"/>
    <property type="match status" value="1"/>
</dbReference>
<comment type="subcellular location">
    <subcellularLocation>
        <location evidence="1">Cytoplasm</location>
    </subcellularLocation>
</comment>
<evidence type="ECO:0000256" key="4">
    <source>
        <dbReference type="ARBA" id="ARBA00022490"/>
    </source>
</evidence>
<comment type="caution">
    <text evidence="10">The sequence shown here is derived from an EMBL/GenBank/DDBJ whole genome shotgun (WGS) entry which is preliminary data.</text>
</comment>
<dbReference type="Gene3D" id="1.25.40.10">
    <property type="entry name" value="Tetratricopeptide repeat domain"/>
    <property type="match status" value="1"/>
</dbReference>
<keyword evidence="11" id="KW-1185">Reference proteome</keyword>
<feature type="domain" description="PB1" evidence="9">
    <location>
        <begin position="395"/>
        <end position="484"/>
    </location>
</feature>
<name>A0A9P7QN62_9HYPO</name>
<dbReference type="PROSITE" id="PS50293">
    <property type="entry name" value="TPR_REGION"/>
    <property type="match status" value="1"/>
</dbReference>
<evidence type="ECO:0000259" key="9">
    <source>
        <dbReference type="PROSITE" id="PS51745"/>
    </source>
</evidence>
<proteinExistence type="inferred from homology"/>
<reference evidence="10 11" key="1">
    <citation type="journal article" date="2020" name="bioRxiv">
        <title>Whole genome comparisons of ergot fungi reveals the divergence and evolution of species within the genus Claviceps are the result of varying mechanisms driving genome evolution and host range expansion.</title>
        <authorList>
            <person name="Wyka S.A."/>
            <person name="Mondo S.J."/>
            <person name="Liu M."/>
            <person name="Dettman J."/>
            <person name="Nalam V."/>
            <person name="Broders K.D."/>
        </authorList>
    </citation>
    <scope>NUCLEOTIDE SEQUENCE [LARGE SCALE GENOMIC DNA]</scope>
    <source>
        <strain evidence="10 11">Clav52</strain>
    </source>
</reference>
<evidence type="ECO:0000256" key="3">
    <source>
        <dbReference type="ARBA" id="ARBA00022443"/>
    </source>
</evidence>
<dbReference type="FunFam" id="1.25.40.10:FF:000017">
    <property type="entry name" value="NADPH oxidase regulator NoxR"/>
    <property type="match status" value="1"/>
</dbReference>
<dbReference type="PROSITE" id="PS50005">
    <property type="entry name" value="TPR"/>
    <property type="match status" value="1"/>
</dbReference>
<dbReference type="SMART" id="SM00666">
    <property type="entry name" value="PB1"/>
    <property type="match status" value="1"/>
</dbReference>